<evidence type="ECO:0000313" key="3">
    <source>
        <dbReference type="Proteomes" id="UP000464262"/>
    </source>
</evidence>
<evidence type="ECO:0000256" key="1">
    <source>
        <dbReference type="SAM" id="MobiDB-lite"/>
    </source>
</evidence>
<sequence length="1024" mass="113768">MNSKLTLLTLAVAGALGLSGCDDDSTTTTASNTLQVQAIDGYLRNAQVWLDSEPDFLLNEELEPWAFTGDKGKAEIVVPENIDAESVRLIVQAISGETIDEDTITDNTPDGITVASGFMMSAPAGQAIVTPLSTLVDIKLAQMQQTDSDTSYKELMEKATEEVAEELGIDVVNVLGDYVEQGDKAALYAAQSIVDSNTILSLEPSKFSDMLDNIDSDQASEMLRQLDSVNHIIKQQVVATEPDELDDLDNPFTGIDLATDNDGDGVAAGLDWDDNNKDEWIDTDGDGIGDNADVFVNDKTEWLDTDNDQIGNNRDSDDDNDGVEDSLDGYPLDASLAGDPDADGIDTLNDAYPDDASKSVADTIRENQAVMAYLHFNHQQEMMLDIAVQEKTETLNSGMTRTTTTTHYLTLGGNEYGKTMSIDEQFENRFTRLSTFDFDFNLDGDAQFIGSTLDIGTRTETAENYLRYVDESDAALEGGSNGFGRTFDNVDLSARSHPENLAGIDVVQHLVTTISSDDDKYTYVTDFKEYDTASFVLDDEATYVSQYSSLNQTTIEDLLTTYIYDEQDWGADGNPNVFWELTVGEGQNYTLFHAYPVWANPQKVKHEEYADFNFTSGNWDNLTNYWYEIITEKAGGQTTYRGDRYVLSDEIPIKLTNEEAPTGLLFHSYMSVFKQLSDDVKTEYVTWAHQPLASYDFTTDSFDEGQSYRVINRLGNGIWITTSFDEWGSKNVTDLPSKVQDALSSGTALSDIDESMISGLSRYAAVLPNDSFQYSESAHPRQWYAVTQDSRLSDTLPSIVPVTLTEGGVLENSYIASVGPDLILIAPQDPENIWGWYNSYYRQMLQTYAMNTDETNFSWTTDIGQLFLSEVAAEERLAQIVDPVYRICSEQDTGETSGLEAKNFFDFVDAAHQCNYVPVDYEFVSGMTVSRPDEDENSSPITYQFNADGEGVYVETADDYTQPFSWYTTSIGTLTISFYEEQGWNEYFAIVADSDDSISVLAMPEWLEQGEPVSRIIGIELEKQ</sequence>
<dbReference type="AlphaFoldDB" id="A0A7Z2T692"/>
<feature type="region of interest" description="Disordered" evidence="1">
    <location>
        <begin position="304"/>
        <end position="348"/>
    </location>
</feature>
<dbReference type="EMBL" id="CP047476">
    <property type="protein sequence ID" value="QIA64943.1"/>
    <property type="molecule type" value="Genomic_DNA"/>
</dbReference>
<dbReference type="Gene3D" id="4.10.1080.10">
    <property type="entry name" value="TSP type-3 repeat"/>
    <property type="match status" value="1"/>
</dbReference>
<evidence type="ECO:0008006" key="4">
    <source>
        <dbReference type="Google" id="ProtNLM"/>
    </source>
</evidence>
<dbReference type="GO" id="GO:0005509">
    <property type="term" value="F:calcium ion binding"/>
    <property type="evidence" value="ECO:0007669"/>
    <property type="project" value="InterPro"/>
</dbReference>
<organism evidence="2 3">
    <name type="scientific">Vibrio astriarenae</name>
    <dbReference type="NCBI Taxonomy" id="1481923"/>
    <lineage>
        <taxon>Bacteria</taxon>
        <taxon>Pseudomonadati</taxon>
        <taxon>Pseudomonadota</taxon>
        <taxon>Gammaproteobacteria</taxon>
        <taxon>Vibrionales</taxon>
        <taxon>Vibrionaceae</taxon>
        <taxon>Vibrio</taxon>
    </lineage>
</organism>
<keyword evidence="3" id="KW-1185">Reference proteome</keyword>
<protein>
    <recommendedName>
        <fullName evidence="4">Thrombospondin</fullName>
    </recommendedName>
</protein>
<dbReference type="KEGG" id="vas:GT360_15365"/>
<dbReference type="PROSITE" id="PS51257">
    <property type="entry name" value="PROKAR_LIPOPROTEIN"/>
    <property type="match status" value="1"/>
</dbReference>
<evidence type="ECO:0000313" key="2">
    <source>
        <dbReference type="EMBL" id="QIA64943.1"/>
    </source>
</evidence>
<name>A0A7Z2T692_9VIBR</name>
<gene>
    <name evidence="2" type="ORF">GT360_15365</name>
</gene>
<dbReference type="RefSeq" id="WP_164649843.1">
    <property type="nucleotide sequence ID" value="NZ_CP047476.1"/>
</dbReference>
<dbReference type="InterPro" id="IPR028974">
    <property type="entry name" value="TSP_type-3_rpt"/>
</dbReference>
<reference evidence="2 3" key="1">
    <citation type="submission" date="2020-01" db="EMBL/GenBank/DDBJ databases">
        <title>Whole genome and functional gene identification of agarase of Vibrio HN897.</title>
        <authorList>
            <person name="Liu Y."/>
            <person name="Zhao Z."/>
        </authorList>
    </citation>
    <scope>NUCLEOTIDE SEQUENCE [LARGE SCALE GENOMIC DNA]</scope>
    <source>
        <strain evidence="2 3">HN897</strain>
    </source>
</reference>
<accession>A0A7Z2T692</accession>
<dbReference type="Proteomes" id="UP000464262">
    <property type="component" value="Chromosome 2"/>
</dbReference>
<feature type="compositionally biased region" description="Acidic residues" evidence="1">
    <location>
        <begin position="316"/>
        <end position="327"/>
    </location>
</feature>
<proteinExistence type="predicted"/>